<evidence type="ECO:0000256" key="2">
    <source>
        <dbReference type="ARBA" id="ARBA00022801"/>
    </source>
</evidence>
<keyword evidence="7" id="KW-1185">Reference proteome</keyword>
<keyword evidence="2 6" id="KW-0378">Hydrolase</keyword>
<evidence type="ECO:0000259" key="4">
    <source>
        <dbReference type="SMART" id="SM00479"/>
    </source>
</evidence>
<dbReference type="Gene3D" id="3.30.420.10">
    <property type="entry name" value="Ribonuclease H-like superfamily/Ribonuclease H"/>
    <property type="match status" value="1"/>
</dbReference>
<sequence>MTTTSARSYYGPQILAEEIGLQRWQFERASAAGLLPRPEHTRGWTPEQAEQIRNLVPAIVGRFGAEHPIGAARCADRLAARLAMTVQPCDIEALAEAGHLEVADTFTKGGRTYDLYAPAHVDALPAESVAAILTARTEWTAVSVTADDACAHLGWKFDELTRVAHERRIATGRLGRYRRADIDALAADEDLCEQIRLDRVMTADAAAGLLDVERRHFDIAVENAWIRPVRHHDKEVGRYRTVAVPLYRTGDIEALLELPDVDWAQVRATPKGVRSPLLELVGGRKLTRAKAIRSFLQWFGADHGIEMWGWWVPGPDLWEIDWERIDGGPTKQDVAAAIEGNPALRRYRRDIQLHSHAGAAIRFAREMLAPGAAVILDTETTDLFGRVCEIAIIDACTGRVLLDSLVNPGCPISPDAIAIHGIGEGDVTAPGVPDWKTIYPRVLKATKGRTILAYNADYDRTVVAADCRAAGITRSRLADPARWADVMVPRSDHARIRDWLPNGGGHRALADVQETRRHLQRMTAP</sequence>
<dbReference type="Proteomes" id="UP000255467">
    <property type="component" value="Unassembled WGS sequence"/>
</dbReference>
<dbReference type="InterPro" id="IPR012337">
    <property type="entry name" value="RNaseH-like_sf"/>
</dbReference>
<dbReference type="AlphaFoldDB" id="A0A379JLW4"/>
<dbReference type="PANTHER" id="PTHR30231">
    <property type="entry name" value="DNA POLYMERASE III SUBUNIT EPSILON"/>
    <property type="match status" value="1"/>
</dbReference>
<dbReference type="OrthoDB" id="9791657at2"/>
<evidence type="ECO:0000256" key="1">
    <source>
        <dbReference type="ARBA" id="ARBA00022722"/>
    </source>
</evidence>
<organism evidence="6 7">
    <name type="scientific">Nocardia otitidiscaviarum</name>
    <dbReference type="NCBI Taxonomy" id="1823"/>
    <lineage>
        <taxon>Bacteria</taxon>
        <taxon>Bacillati</taxon>
        <taxon>Actinomycetota</taxon>
        <taxon>Actinomycetes</taxon>
        <taxon>Mycobacteriales</taxon>
        <taxon>Nocardiaceae</taxon>
        <taxon>Nocardia</taxon>
    </lineage>
</organism>
<gene>
    <name evidence="6" type="primary">exoX_2</name>
    <name evidence="5" type="synonym">exoX_1</name>
    <name evidence="5" type="ORF">NCTC1934_06865</name>
    <name evidence="6" type="ORF">NCTC1934_06961</name>
</gene>
<dbReference type="EMBL" id="UGRY01000008">
    <property type="protein sequence ID" value="SUD49511.1"/>
    <property type="molecule type" value="Genomic_DNA"/>
</dbReference>
<dbReference type="RefSeq" id="WP_051038216.1">
    <property type="nucleotide sequence ID" value="NZ_UGRY01000008.1"/>
</dbReference>
<dbReference type="InterPro" id="IPR013520">
    <property type="entry name" value="Ribonucl_H"/>
</dbReference>
<proteinExistence type="predicted"/>
<evidence type="ECO:0000313" key="7">
    <source>
        <dbReference type="Proteomes" id="UP000255467"/>
    </source>
</evidence>
<evidence type="ECO:0000256" key="3">
    <source>
        <dbReference type="ARBA" id="ARBA00022839"/>
    </source>
</evidence>
<dbReference type="EMBL" id="UGRY01000008">
    <property type="protein sequence ID" value="SUD49607.1"/>
    <property type="molecule type" value="Genomic_DNA"/>
</dbReference>
<dbReference type="CDD" id="cd06127">
    <property type="entry name" value="DEDDh"/>
    <property type="match status" value="1"/>
</dbReference>
<dbReference type="GO" id="GO:0003676">
    <property type="term" value="F:nucleic acid binding"/>
    <property type="evidence" value="ECO:0007669"/>
    <property type="project" value="InterPro"/>
</dbReference>
<dbReference type="SUPFAM" id="SSF53098">
    <property type="entry name" value="Ribonuclease H-like"/>
    <property type="match status" value="1"/>
</dbReference>
<dbReference type="EC" id="3.1.11.-" evidence="6"/>
<evidence type="ECO:0000313" key="5">
    <source>
        <dbReference type="EMBL" id="SUD49511.1"/>
    </source>
</evidence>
<feature type="domain" description="Exonuclease" evidence="4">
    <location>
        <begin position="372"/>
        <end position="525"/>
    </location>
</feature>
<dbReference type="SMART" id="SM00479">
    <property type="entry name" value="EXOIII"/>
    <property type="match status" value="1"/>
</dbReference>
<accession>A0A379JLW4</accession>
<keyword evidence="3" id="KW-0269">Exonuclease</keyword>
<dbReference type="InterPro" id="IPR036397">
    <property type="entry name" value="RNaseH_sf"/>
</dbReference>
<evidence type="ECO:0000313" key="6">
    <source>
        <dbReference type="EMBL" id="SUD49607.1"/>
    </source>
</evidence>
<reference evidence="6 7" key="1">
    <citation type="submission" date="2018-06" db="EMBL/GenBank/DDBJ databases">
        <authorList>
            <consortium name="Pathogen Informatics"/>
            <person name="Doyle S."/>
        </authorList>
    </citation>
    <scope>NUCLEOTIDE SEQUENCE [LARGE SCALE GENOMIC DNA]</scope>
    <source>
        <strain evidence="6 7">NCTC1934</strain>
    </source>
</reference>
<dbReference type="PANTHER" id="PTHR30231:SF4">
    <property type="entry name" value="PROTEIN NEN2"/>
    <property type="match status" value="1"/>
</dbReference>
<protein>
    <submittedName>
        <fullName evidence="6">Exodeoxyribonuclease 10</fullName>
        <ecNumber evidence="6">3.1.11.-</ecNumber>
    </submittedName>
</protein>
<name>A0A379JLW4_9NOCA</name>
<keyword evidence="1" id="KW-0540">Nuclease</keyword>
<dbReference type="GO" id="GO:0008408">
    <property type="term" value="F:3'-5' exonuclease activity"/>
    <property type="evidence" value="ECO:0007669"/>
    <property type="project" value="TreeGrafter"/>
</dbReference>
<dbReference type="Pfam" id="PF00929">
    <property type="entry name" value="RNase_T"/>
    <property type="match status" value="1"/>
</dbReference>